<evidence type="ECO:0000313" key="2">
    <source>
        <dbReference type="EMBL" id="KAJ8351869.1"/>
    </source>
</evidence>
<organism evidence="2 3">
    <name type="scientific">Synaphobranchus kaupii</name>
    <name type="common">Kaup's arrowtooth eel</name>
    <dbReference type="NCBI Taxonomy" id="118154"/>
    <lineage>
        <taxon>Eukaryota</taxon>
        <taxon>Metazoa</taxon>
        <taxon>Chordata</taxon>
        <taxon>Craniata</taxon>
        <taxon>Vertebrata</taxon>
        <taxon>Euteleostomi</taxon>
        <taxon>Actinopterygii</taxon>
        <taxon>Neopterygii</taxon>
        <taxon>Teleostei</taxon>
        <taxon>Anguilliformes</taxon>
        <taxon>Synaphobranchidae</taxon>
        <taxon>Synaphobranchus</taxon>
    </lineage>
</organism>
<protein>
    <submittedName>
        <fullName evidence="2">Uncharacterized protein</fullName>
    </submittedName>
</protein>
<sequence>MRTTLRLALRERPPRCKSPTPGRQKGVPGRGDQAAEVVSFSVPAGIPLPTHKQEPSQAAPSLARPPR</sequence>
<dbReference type="AlphaFoldDB" id="A0A9Q1F6J0"/>
<reference evidence="2" key="1">
    <citation type="journal article" date="2023" name="Science">
        <title>Genome structures resolve the early diversification of teleost fishes.</title>
        <authorList>
            <person name="Parey E."/>
            <person name="Louis A."/>
            <person name="Montfort J."/>
            <person name="Bouchez O."/>
            <person name="Roques C."/>
            <person name="Iampietro C."/>
            <person name="Lluch J."/>
            <person name="Castinel A."/>
            <person name="Donnadieu C."/>
            <person name="Desvignes T."/>
            <person name="Floi Bucao C."/>
            <person name="Jouanno E."/>
            <person name="Wen M."/>
            <person name="Mejri S."/>
            <person name="Dirks R."/>
            <person name="Jansen H."/>
            <person name="Henkel C."/>
            <person name="Chen W.J."/>
            <person name="Zahm M."/>
            <person name="Cabau C."/>
            <person name="Klopp C."/>
            <person name="Thompson A.W."/>
            <person name="Robinson-Rechavi M."/>
            <person name="Braasch I."/>
            <person name="Lecointre G."/>
            <person name="Bobe J."/>
            <person name="Postlethwait J.H."/>
            <person name="Berthelot C."/>
            <person name="Roest Crollius H."/>
            <person name="Guiguen Y."/>
        </authorList>
    </citation>
    <scope>NUCLEOTIDE SEQUENCE</scope>
    <source>
        <strain evidence="2">WJC10195</strain>
    </source>
</reference>
<evidence type="ECO:0000313" key="3">
    <source>
        <dbReference type="Proteomes" id="UP001152622"/>
    </source>
</evidence>
<name>A0A9Q1F6J0_SYNKA</name>
<gene>
    <name evidence="2" type="ORF">SKAU_G00233450</name>
</gene>
<dbReference type="Proteomes" id="UP001152622">
    <property type="component" value="Chromosome 8"/>
</dbReference>
<feature type="region of interest" description="Disordered" evidence="1">
    <location>
        <begin position="1"/>
        <end position="67"/>
    </location>
</feature>
<accession>A0A9Q1F6J0</accession>
<dbReference type="EMBL" id="JAINUF010000008">
    <property type="protein sequence ID" value="KAJ8351869.1"/>
    <property type="molecule type" value="Genomic_DNA"/>
</dbReference>
<keyword evidence="3" id="KW-1185">Reference proteome</keyword>
<comment type="caution">
    <text evidence="2">The sequence shown here is derived from an EMBL/GenBank/DDBJ whole genome shotgun (WGS) entry which is preliminary data.</text>
</comment>
<evidence type="ECO:0000256" key="1">
    <source>
        <dbReference type="SAM" id="MobiDB-lite"/>
    </source>
</evidence>
<proteinExistence type="predicted"/>